<dbReference type="AlphaFoldDB" id="A0A5B7WRK6"/>
<reference evidence="5 6" key="1">
    <citation type="submission" date="2018-12" db="EMBL/GenBank/DDBJ databases">
        <title>Complete Genome Sequence of Glutamicibacter creatinolyticus strain LGCM259,isolated from an abscess of a 12-year-old mare in Italy.</title>
        <authorList>
            <person name="Santos R.G."/>
            <person name="Silva A.L."/>
            <person name="Seyffert N."/>
            <person name="Castro T.L.P."/>
            <person name="Attili A.R."/>
            <person name="Rifici C."/>
            <person name="Mazzullo G."/>
            <person name="Brenig B."/>
            <person name="Venanzi F."/>
            <person name="Azevedo V."/>
        </authorList>
    </citation>
    <scope>NUCLEOTIDE SEQUENCE [LARGE SCALE GENOMIC DNA]</scope>
    <source>
        <strain evidence="5 6">LGCM 259</strain>
    </source>
</reference>
<keyword evidence="6" id="KW-1185">Reference proteome</keyword>
<feature type="domain" description="Glycosyl transferase family 1" evidence="3">
    <location>
        <begin position="196"/>
        <end position="330"/>
    </location>
</feature>
<evidence type="ECO:0000256" key="2">
    <source>
        <dbReference type="ARBA" id="ARBA00022679"/>
    </source>
</evidence>
<name>A0A5B7WRK6_9MICC</name>
<dbReference type="PANTHER" id="PTHR46401">
    <property type="entry name" value="GLYCOSYLTRANSFERASE WBBK-RELATED"/>
    <property type="match status" value="1"/>
</dbReference>
<dbReference type="InterPro" id="IPR001296">
    <property type="entry name" value="Glyco_trans_1"/>
</dbReference>
<dbReference type="CDD" id="cd03809">
    <property type="entry name" value="GT4_MtfB-like"/>
    <property type="match status" value="1"/>
</dbReference>
<accession>A0A5B7WRK6</accession>
<dbReference type="Proteomes" id="UP000307000">
    <property type="component" value="Chromosome"/>
</dbReference>
<dbReference type="Pfam" id="PF13439">
    <property type="entry name" value="Glyco_transf_4"/>
    <property type="match status" value="1"/>
</dbReference>
<feature type="domain" description="Glycosyltransferase subfamily 4-like N-terminal" evidence="4">
    <location>
        <begin position="30"/>
        <end position="182"/>
    </location>
</feature>
<evidence type="ECO:0000259" key="3">
    <source>
        <dbReference type="Pfam" id="PF00534"/>
    </source>
</evidence>
<dbReference type="InterPro" id="IPR028098">
    <property type="entry name" value="Glyco_trans_4-like_N"/>
</dbReference>
<keyword evidence="1 5" id="KW-0328">Glycosyltransferase</keyword>
<protein>
    <submittedName>
        <fullName evidence="5">Mannosyltransferase</fullName>
    </submittedName>
</protein>
<evidence type="ECO:0000313" key="6">
    <source>
        <dbReference type="Proteomes" id="UP000307000"/>
    </source>
</evidence>
<dbReference type="SUPFAM" id="SSF53756">
    <property type="entry name" value="UDP-Glycosyltransferase/glycogen phosphorylase"/>
    <property type="match status" value="1"/>
</dbReference>
<dbReference type="KEGG" id="gcr:GcLGCM259_0754"/>
<dbReference type="Pfam" id="PF00534">
    <property type="entry name" value="Glycos_transf_1"/>
    <property type="match status" value="1"/>
</dbReference>
<dbReference type="Gene3D" id="3.40.50.2000">
    <property type="entry name" value="Glycogen Phosphorylase B"/>
    <property type="match status" value="2"/>
</dbReference>
<keyword evidence="2 5" id="KW-0808">Transferase</keyword>
<dbReference type="GO" id="GO:0016757">
    <property type="term" value="F:glycosyltransferase activity"/>
    <property type="evidence" value="ECO:0007669"/>
    <property type="project" value="UniProtKB-KW"/>
</dbReference>
<sequence length="374" mass="42215">MERVETSERKATRRVKLVIDARYTRINHHDGISRYTAGLIEAVSKRADVTMLVSDLRQLSMLPDVPYLKVTSPTSPLEPLVALQVNKLRPDVVFSPMQTMGTLGRKFPVILTLHDLIYYAHPRAPKFLPAPIRVGWFLFHQVYWPQRLLLNRADAVATVSNTTAGLMKRHRLTRKHIGLVSNAPTGQAAPRAQDVKPEKSLLYMGSFMEYKNVETLIRAMACLPEHSLHLLSPISAARRSELEALIPASATVIFHDGVSEEAYQELLAQCTALVTLSREEGYGLPLVEAMSVGTPVVVTNMPIFREVAQEAALYVDPDDAPGFARQIQRLDDWEVWKEYSQRSLERAADYSWDESAEQLIDLAQLAITEYRKRK</sequence>
<evidence type="ECO:0000313" key="5">
    <source>
        <dbReference type="EMBL" id="QCY46512.1"/>
    </source>
</evidence>
<evidence type="ECO:0000259" key="4">
    <source>
        <dbReference type="Pfam" id="PF13439"/>
    </source>
</evidence>
<organism evidence="5 6">
    <name type="scientific">Glutamicibacter creatinolyticus</name>
    <dbReference type="NCBI Taxonomy" id="162496"/>
    <lineage>
        <taxon>Bacteria</taxon>
        <taxon>Bacillati</taxon>
        <taxon>Actinomycetota</taxon>
        <taxon>Actinomycetes</taxon>
        <taxon>Micrococcales</taxon>
        <taxon>Micrococcaceae</taxon>
        <taxon>Glutamicibacter</taxon>
    </lineage>
</organism>
<dbReference type="EMBL" id="CP034412">
    <property type="protein sequence ID" value="QCY46512.1"/>
    <property type="molecule type" value="Genomic_DNA"/>
</dbReference>
<gene>
    <name evidence="5" type="ORF">GcLGCM259_0754</name>
</gene>
<evidence type="ECO:0000256" key="1">
    <source>
        <dbReference type="ARBA" id="ARBA00022676"/>
    </source>
</evidence>
<dbReference type="PANTHER" id="PTHR46401:SF2">
    <property type="entry name" value="GLYCOSYLTRANSFERASE WBBK-RELATED"/>
    <property type="match status" value="1"/>
</dbReference>
<proteinExistence type="predicted"/>